<evidence type="ECO:0000313" key="2">
    <source>
        <dbReference type="Proteomes" id="UP000672602"/>
    </source>
</evidence>
<reference evidence="1" key="1">
    <citation type="submission" date="2021-04" db="EMBL/GenBank/DDBJ databases">
        <authorList>
            <person name="Zhang D.-C."/>
        </authorList>
    </citation>
    <scope>NUCLEOTIDE SEQUENCE</scope>
    <source>
        <strain evidence="1">CGMCC 1.15697</strain>
    </source>
</reference>
<dbReference type="Proteomes" id="UP000672602">
    <property type="component" value="Unassembled WGS sequence"/>
</dbReference>
<dbReference type="InterPro" id="IPR046596">
    <property type="entry name" value="DUF6655"/>
</dbReference>
<dbReference type="EMBL" id="JAGMWN010000009">
    <property type="protein sequence ID" value="MBP5858578.1"/>
    <property type="molecule type" value="Genomic_DNA"/>
</dbReference>
<organism evidence="1 2">
    <name type="scientific">Marivibrio halodurans</name>
    <dbReference type="NCBI Taxonomy" id="2039722"/>
    <lineage>
        <taxon>Bacteria</taxon>
        <taxon>Pseudomonadati</taxon>
        <taxon>Pseudomonadota</taxon>
        <taxon>Alphaproteobacteria</taxon>
        <taxon>Rhodospirillales</taxon>
        <taxon>Rhodospirillaceae</taxon>
        <taxon>Marivibrio</taxon>
    </lineage>
</organism>
<accession>A0A8J7SKN1</accession>
<comment type="caution">
    <text evidence="1">The sequence shown here is derived from an EMBL/GenBank/DDBJ whole genome shotgun (WGS) entry which is preliminary data.</text>
</comment>
<proteinExistence type="predicted"/>
<protein>
    <submittedName>
        <fullName evidence="1">Uncharacterized protein</fullName>
    </submittedName>
</protein>
<gene>
    <name evidence="1" type="ORF">KAJ83_16275</name>
</gene>
<dbReference type="AlphaFoldDB" id="A0A8J7SKN1"/>
<name>A0A8J7SKN1_9PROT</name>
<sequence>MISTAADRAIERLTFGIPVDGRAFLDTAHFESYDSSYVIGGIRQKMAREGAHLVESRDEAAFIVEIRSGALSINQRRDYVGIGGFEMPIPLSDAVQLPMASLYEEDTHTGLAKFIVTTYDAETWKFLHTSGPVFGISWIDESTLVGIGWRDTNVVPEKFEDQPRPPRMGQYRIELQSW</sequence>
<dbReference type="Pfam" id="PF20360">
    <property type="entry name" value="DUF6655"/>
    <property type="match status" value="1"/>
</dbReference>
<keyword evidence="2" id="KW-1185">Reference proteome</keyword>
<evidence type="ECO:0000313" key="1">
    <source>
        <dbReference type="EMBL" id="MBP5858578.1"/>
    </source>
</evidence>